<keyword evidence="16" id="KW-1185">Reference proteome</keyword>
<evidence type="ECO:0000256" key="11">
    <source>
        <dbReference type="RuleBase" id="RU364053"/>
    </source>
</evidence>
<dbReference type="OrthoDB" id="4812256at2"/>
<evidence type="ECO:0000256" key="5">
    <source>
        <dbReference type="ARBA" id="ARBA00022840"/>
    </source>
</evidence>
<dbReference type="STRING" id="1272.GCA_900014985_01858"/>
<dbReference type="PROSITE" id="PS51198">
    <property type="entry name" value="UVRD_HELICASE_ATP_BIND"/>
    <property type="match status" value="1"/>
</dbReference>
<dbReference type="InterPro" id="IPR000212">
    <property type="entry name" value="DNA_helicase_UvrD/REP"/>
</dbReference>
<dbReference type="GO" id="GO:0016887">
    <property type="term" value="F:ATP hydrolysis activity"/>
    <property type="evidence" value="ECO:0007669"/>
    <property type="project" value="RHEA"/>
</dbReference>
<proteinExistence type="inferred from homology"/>
<evidence type="ECO:0000313" key="15">
    <source>
        <dbReference type="EMBL" id="GEC98391.1"/>
    </source>
</evidence>
<dbReference type="CDD" id="cd18807">
    <property type="entry name" value="SF1_C_UvrD"/>
    <property type="match status" value="2"/>
</dbReference>
<dbReference type="InterPro" id="IPR027417">
    <property type="entry name" value="P-loop_NTPase"/>
</dbReference>
<evidence type="ECO:0000256" key="8">
    <source>
        <dbReference type="ARBA" id="ARBA00034617"/>
    </source>
</evidence>
<dbReference type="InterPro" id="IPR014016">
    <property type="entry name" value="UvrD-like_ATP-bd"/>
</dbReference>
<dbReference type="GO" id="GO:0003677">
    <property type="term" value="F:DNA binding"/>
    <property type="evidence" value="ECO:0007669"/>
    <property type="project" value="UniProtKB-KW"/>
</dbReference>
<dbReference type="NCBIfam" id="TIGR01073">
    <property type="entry name" value="pcrA"/>
    <property type="match status" value="1"/>
</dbReference>
<comment type="catalytic activity">
    <reaction evidence="9 11">
        <text>ATP + H2O = ADP + phosphate + H(+)</text>
        <dbReference type="Rhea" id="RHEA:13065"/>
        <dbReference type="ChEBI" id="CHEBI:15377"/>
        <dbReference type="ChEBI" id="CHEBI:15378"/>
        <dbReference type="ChEBI" id="CHEBI:30616"/>
        <dbReference type="ChEBI" id="CHEBI:43474"/>
        <dbReference type="ChEBI" id="CHEBI:456216"/>
        <dbReference type="EC" id="5.6.2.4"/>
    </reaction>
</comment>
<dbReference type="SUPFAM" id="SSF52540">
    <property type="entry name" value="P-loop containing nucleoside triphosphate hydrolases"/>
    <property type="match status" value="1"/>
</dbReference>
<evidence type="ECO:0000256" key="12">
    <source>
        <dbReference type="SAM" id="MobiDB-lite"/>
    </source>
</evidence>
<dbReference type="PROSITE" id="PS51217">
    <property type="entry name" value="UVRD_HELICASE_CTER"/>
    <property type="match status" value="1"/>
</dbReference>
<evidence type="ECO:0000256" key="10">
    <source>
        <dbReference type="PROSITE-ProRule" id="PRU00560"/>
    </source>
</evidence>
<evidence type="ECO:0000256" key="6">
    <source>
        <dbReference type="ARBA" id="ARBA00023125"/>
    </source>
</evidence>
<dbReference type="Gene3D" id="1.10.10.160">
    <property type="match status" value="1"/>
</dbReference>
<dbReference type="Gene3D" id="1.10.486.10">
    <property type="entry name" value="PCRA, domain 4"/>
    <property type="match status" value="1"/>
</dbReference>
<dbReference type="InterPro" id="IPR005751">
    <property type="entry name" value="ATP-dep_DNA_helicase_PcrA"/>
</dbReference>
<dbReference type="FunFam" id="1.10.486.10:FF:000003">
    <property type="entry name" value="ATP-dependent DNA helicase"/>
    <property type="match status" value="1"/>
</dbReference>
<evidence type="ECO:0000313" key="16">
    <source>
        <dbReference type="Proteomes" id="UP000315730"/>
    </source>
</evidence>
<comment type="similarity">
    <text evidence="1 11">Belongs to the helicase family. UvrD subfamily.</text>
</comment>
<dbReference type="GO" id="GO:0033202">
    <property type="term" value="C:DNA helicase complex"/>
    <property type="evidence" value="ECO:0007669"/>
    <property type="project" value="TreeGrafter"/>
</dbReference>
<keyword evidence="4 10" id="KW-0347">Helicase</keyword>
<dbReference type="GO" id="GO:0005829">
    <property type="term" value="C:cytosol"/>
    <property type="evidence" value="ECO:0007669"/>
    <property type="project" value="TreeGrafter"/>
</dbReference>
<dbReference type="CDD" id="cd17932">
    <property type="entry name" value="DEXQc_UvrD"/>
    <property type="match status" value="1"/>
</dbReference>
<dbReference type="AlphaFoldDB" id="A0A4Y4CZT0"/>
<keyword evidence="6 11" id="KW-0238">DNA-binding</keyword>
<keyword evidence="5 10" id="KW-0067">ATP-binding</keyword>
<protein>
    <recommendedName>
        <fullName evidence="11">ATP-dependent DNA helicase</fullName>
        <ecNumber evidence="11">5.6.2.4</ecNumber>
    </recommendedName>
</protein>
<feature type="domain" description="UvrD-like helicase ATP-binding" evidence="13">
    <location>
        <begin position="38"/>
        <end position="331"/>
    </location>
</feature>
<dbReference type="FunFam" id="1.10.10.160:FF:000001">
    <property type="entry name" value="ATP-dependent DNA helicase"/>
    <property type="match status" value="1"/>
</dbReference>
<dbReference type="Pfam" id="PF21196">
    <property type="entry name" value="PcrA_UvrD_tudor"/>
    <property type="match status" value="1"/>
</dbReference>
<evidence type="ECO:0000256" key="3">
    <source>
        <dbReference type="ARBA" id="ARBA00022801"/>
    </source>
</evidence>
<dbReference type="GO" id="GO:0005524">
    <property type="term" value="F:ATP binding"/>
    <property type="evidence" value="ECO:0007669"/>
    <property type="project" value="UniProtKB-UniRule"/>
</dbReference>
<keyword evidence="3 10" id="KW-0378">Hydrolase</keyword>
<reference evidence="15 16" key="1">
    <citation type="submission" date="2019-06" db="EMBL/GenBank/DDBJ databases">
        <title>Whole genome shotgun sequence of Kocuria varians NBRC 15358.</title>
        <authorList>
            <person name="Hosoyama A."/>
            <person name="Uohara A."/>
            <person name="Ohji S."/>
            <person name="Ichikawa N."/>
        </authorList>
    </citation>
    <scope>NUCLEOTIDE SEQUENCE [LARGE SCALE GENOMIC DNA]</scope>
    <source>
        <strain evidence="15 16">NBRC 15358</strain>
    </source>
</reference>
<dbReference type="Pfam" id="PF13361">
    <property type="entry name" value="UvrD_C"/>
    <property type="match status" value="1"/>
</dbReference>
<dbReference type="Pfam" id="PF00580">
    <property type="entry name" value="UvrD-helicase"/>
    <property type="match status" value="1"/>
</dbReference>
<evidence type="ECO:0000256" key="1">
    <source>
        <dbReference type="ARBA" id="ARBA00009922"/>
    </source>
</evidence>
<sequence length="818" mass="89727">MDYLSDNPLLSAASVRTTAGTRDHAPAEVAASPADLVAGLNDPQRAAVEHSGSPLLIVAGAGSGKTRVLTHRIAYLLATGRARRGEILAITFTNKAAAEMRERIVDLVGESARSMWISTFHSLCVRILRREAKTLGLNTNFSIYDAADSLRLITQVAKQHELDPKRFAPKAIQHKISALKNELVDDETYLARANSTDPFESAVAQVYRGYTQRLRAANAMDFDDLIGETVHMFRAFPQVLDYYRRRFRHVLVDEYQDTNHAQYALVRELVGADAPQGSDATGLPPAELTVVGDSDQSIYAFRGADIRNITDFERDYPSARTILLEQNYRSTQNILSAANAVISQNADRRDKKLWTAEGDGAPIVGYAAENEHEEARFIAEEIDRLQDEHGIRPGDVAVFYRTNAQSRSLEEILMRVGLPYKVVGGTRFYERKEIKDAMSYLRAIANPADDITVRRIINEPKRGIGDRAQGSIAALAEREGISFSDAMHRLDEAPALATRSANAVAKFSQLMDDLRELSEGASVTAVLEAVLEQSGYLEALRSSSDPQDESRVENLAELVAVVREFEKDHPDAGLGEFLEHVALVADADQIPQQPSSEEGGASAQQIAREVEEARSQGVVTLMTLHTAKGLEFPVVFLTGMEHGIFPHQRSFADPSSMEEERRLAYVGITRARQRLYITRAESRSMWGQSQFNPASPFLDEIPAHLIDWKREGAPAGGGWGSPVHSTGQARDPLRGSSWGAGAGSGATFRRLSPASSGRVEPNREIPALSVGDAVEHKAFGRGSVVALEGSGDKTVAKVRFGAEEKRLLLRYAPMTKVD</sequence>
<dbReference type="EMBL" id="BJNW01000003">
    <property type="protein sequence ID" value="GEC98391.1"/>
    <property type="molecule type" value="Genomic_DNA"/>
</dbReference>
<evidence type="ECO:0000256" key="7">
    <source>
        <dbReference type="ARBA" id="ARBA00023235"/>
    </source>
</evidence>
<evidence type="ECO:0000256" key="4">
    <source>
        <dbReference type="ARBA" id="ARBA00022806"/>
    </source>
</evidence>
<evidence type="ECO:0000259" key="14">
    <source>
        <dbReference type="PROSITE" id="PS51217"/>
    </source>
</evidence>
<evidence type="ECO:0000259" key="13">
    <source>
        <dbReference type="PROSITE" id="PS51198"/>
    </source>
</evidence>
<dbReference type="GO" id="GO:0009314">
    <property type="term" value="P:response to radiation"/>
    <property type="evidence" value="ECO:0007669"/>
    <property type="project" value="UniProtKB-ARBA"/>
</dbReference>
<dbReference type="PANTHER" id="PTHR11070">
    <property type="entry name" value="UVRD / RECB / PCRA DNA HELICASE FAMILY MEMBER"/>
    <property type="match status" value="1"/>
</dbReference>
<dbReference type="EC" id="5.6.2.4" evidence="11"/>
<gene>
    <name evidence="15" type="ORF">KVA01_05460</name>
</gene>
<dbReference type="InterPro" id="IPR013986">
    <property type="entry name" value="DExx_box_DNA_helicase_dom_sf"/>
</dbReference>
<keyword evidence="7" id="KW-0413">Isomerase</keyword>
<feature type="region of interest" description="Disordered" evidence="12">
    <location>
        <begin position="737"/>
        <end position="763"/>
    </location>
</feature>
<dbReference type="GO" id="GO:0043138">
    <property type="term" value="F:3'-5' DNA helicase activity"/>
    <property type="evidence" value="ECO:0007669"/>
    <property type="project" value="UniProtKB-EC"/>
</dbReference>
<name>A0A4Y4CZT0_KOCVA</name>
<feature type="domain" description="UvrD-like helicase C-terminal" evidence="14">
    <location>
        <begin position="332"/>
        <end position="629"/>
    </location>
</feature>
<dbReference type="InterPro" id="IPR014017">
    <property type="entry name" value="DNA_helicase_UvrD-like_C"/>
</dbReference>
<dbReference type="PANTHER" id="PTHR11070:SF2">
    <property type="entry name" value="ATP-DEPENDENT DNA HELICASE SRS2"/>
    <property type="match status" value="1"/>
</dbReference>
<organism evidence="15 16">
    <name type="scientific">Kocuria varians</name>
    <name type="common">Micrococcus varians</name>
    <dbReference type="NCBI Taxonomy" id="1272"/>
    <lineage>
        <taxon>Bacteria</taxon>
        <taxon>Bacillati</taxon>
        <taxon>Actinomycetota</taxon>
        <taxon>Actinomycetes</taxon>
        <taxon>Micrococcales</taxon>
        <taxon>Micrococcaceae</taxon>
        <taxon>Kocuria</taxon>
    </lineage>
</organism>
<evidence type="ECO:0000256" key="2">
    <source>
        <dbReference type="ARBA" id="ARBA00022741"/>
    </source>
</evidence>
<comment type="caution">
    <text evidence="15">The sequence shown here is derived from an EMBL/GenBank/DDBJ whole genome shotgun (WGS) entry which is preliminary data.</text>
</comment>
<accession>A0A4Y4CZT0</accession>
<dbReference type="GO" id="GO:0000725">
    <property type="term" value="P:recombinational repair"/>
    <property type="evidence" value="ECO:0007669"/>
    <property type="project" value="TreeGrafter"/>
</dbReference>
<dbReference type="Proteomes" id="UP000315730">
    <property type="component" value="Unassembled WGS sequence"/>
</dbReference>
<evidence type="ECO:0000256" key="9">
    <source>
        <dbReference type="ARBA" id="ARBA00048988"/>
    </source>
</evidence>
<dbReference type="Gene3D" id="3.40.50.300">
    <property type="entry name" value="P-loop containing nucleotide triphosphate hydrolases"/>
    <property type="match status" value="2"/>
</dbReference>
<keyword evidence="2 10" id="KW-0547">Nucleotide-binding</keyword>
<comment type="catalytic activity">
    <reaction evidence="8">
        <text>Couples ATP hydrolysis with the unwinding of duplex DNA by translocating in the 3'-5' direction.</text>
        <dbReference type="EC" id="5.6.2.4"/>
    </reaction>
</comment>
<dbReference type="RefSeq" id="WP_068469953.1">
    <property type="nucleotide sequence ID" value="NZ_BJNW01000003.1"/>
</dbReference>
<feature type="binding site" evidence="10">
    <location>
        <begin position="59"/>
        <end position="66"/>
    </location>
    <ligand>
        <name>ATP</name>
        <dbReference type="ChEBI" id="CHEBI:30616"/>
    </ligand>
</feature>
<dbReference type="GO" id="GO:0006260">
    <property type="term" value="P:DNA replication"/>
    <property type="evidence" value="ECO:0007669"/>
    <property type="project" value="InterPro"/>
</dbReference>